<keyword evidence="3" id="KW-1185">Reference proteome</keyword>
<evidence type="ECO:0000256" key="1">
    <source>
        <dbReference type="SAM" id="MobiDB-lite"/>
    </source>
</evidence>
<sequence>MSDSSCIVEKLRYGDTEQWAPFNRLPPELLHMVFKAAATYTLPEVVEHFDWRCVLTLTHVCPLWRTMVVAESHLWSHVNMKSGLRLAQLFTQRSLSLPLVIYASLDELALLDMVLDNHGSRAAAIHVTHECERPEQKSVSLLDRFSWSLPRLECFVLRAFINWQPEDAPYEWHLFADEISPLRALRLEGISLWACIPINPLPNLTHLLLLPTSYDEHFLLLKMLSSSPRLQYLHFIGLILDISDPRFNAPFPIVSLLHIRILSFHVSDLEIVLFLLRNFRLPAECALCINGASSRLDFSDPSTFPFPNALDLPPLRVLDAATSMDLSVWFDGFLVAEHNAPRFSAGFFLEACGCYGHWVWLAERLPATLPLANITILHVSIDDEDRLTQVLPSLLKHFTRLRELCFLLSPVPPDMVPRAHDDRTLVELFLGALLPGPTAAIGLADSTVVCPELRVLGLEAQLAHDDFPFPAVEYTAAARKDAGYPLARFVYHPHTRKHDATEMRARFVASFAPLTALVDVVEYRRARDVDVRVCPFRSPSGGCWDMAEAERYWKLPGRLMSYGRDDFEDWDSWPEEEGDDGEVEQEEDNAIVLIFAWTADTDNANNQSGPLAHACARGAPESSEEHPLADVVDAELIR</sequence>
<gene>
    <name evidence="2" type="ORF">GSI_02670</name>
</gene>
<evidence type="ECO:0008006" key="4">
    <source>
        <dbReference type="Google" id="ProtNLM"/>
    </source>
</evidence>
<evidence type="ECO:0000313" key="2">
    <source>
        <dbReference type="EMBL" id="PIL34883.1"/>
    </source>
</evidence>
<dbReference type="OrthoDB" id="2754196at2759"/>
<name>A0A2G8SMC0_9APHY</name>
<protein>
    <recommendedName>
        <fullName evidence="4">F-box domain-containing protein</fullName>
    </recommendedName>
</protein>
<proteinExistence type="predicted"/>
<comment type="caution">
    <text evidence="2">The sequence shown here is derived from an EMBL/GenBank/DDBJ whole genome shotgun (WGS) entry which is preliminary data.</text>
</comment>
<dbReference type="Gene3D" id="1.20.1280.50">
    <property type="match status" value="1"/>
</dbReference>
<accession>A0A2G8SMC0</accession>
<reference evidence="2 3" key="1">
    <citation type="journal article" date="2015" name="Sci. Rep.">
        <title>Chromosome-level genome map provides insights into diverse defense mechanisms in the medicinal fungus Ganoderma sinense.</title>
        <authorList>
            <person name="Zhu Y."/>
            <person name="Xu J."/>
            <person name="Sun C."/>
            <person name="Zhou S."/>
            <person name="Xu H."/>
            <person name="Nelson D.R."/>
            <person name="Qian J."/>
            <person name="Song J."/>
            <person name="Luo H."/>
            <person name="Xiang L."/>
            <person name="Li Y."/>
            <person name="Xu Z."/>
            <person name="Ji A."/>
            <person name="Wang L."/>
            <person name="Lu S."/>
            <person name="Hayward A."/>
            <person name="Sun W."/>
            <person name="Li X."/>
            <person name="Schwartz D.C."/>
            <person name="Wang Y."/>
            <person name="Chen S."/>
        </authorList>
    </citation>
    <scope>NUCLEOTIDE SEQUENCE [LARGE SCALE GENOMIC DNA]</scope>
    <source>
        <strain evidence="2 3">ZZ0214-1</strain>
    </source>
</reference>
<dbReference type="Proteomes" id="UP000230002">
    <property type="component" value="Unassembled WGS sequence"/>
</dbReference>
<dbReference type="EMBL" id="AYKW01000004">
    <property type="protein sequence ID" value="PIL34883.1"/>
    <property type="molecule type" value="Genomic_DNA"/>
</dbReference>
<dbReference type="AlphaFoldDB" id="A0A2G8SMC0"/>
<organism evidence="2 3">
    <name type="scientific">Ganoderma sinense ZZ0214-1</name>
    <dbReference type="NCBI Taxonomy" id="1077348"/>
    <lineage>
        <taxon>Eukaryota</taxon>
        <taxon>Fungi</taxon>
        <taxon>Dikarya</taxon>
        <taxon>Basidiomycota</taxon>
        <taxon>Agaricomycotina</taxon>
        <taxon>Agaricomycetes</taxon>
        <taxon>Polyporales</taxon>
        <taxon>Polyporaceae</taxon>
        <taxon>Ganoderma</taxon>
    </lineage>
</organism>
<evidence type="ECO:0000313" key="3">
    <source>
        <dbReference type="Proteomes" id="UP000230002"/>
    </source>
</evidence>
<feature type="region of interest" description="Disordered" evidence="1">
    <location>
        <begin position="609"/>
        <end position="638"/>
    </location>
</feature>
<dbReference type="STRING" id="1077348.A0A2G8SMC0"/>